<dbReference type="SUPFAM" id="SSF75005">
    <property type="entry name" value="Arabinanase/levansucrase/invertase"/>
    <property type="match status" value="1"/>
</dbReference>
<evidence type="ECO:0000256" key="2">
    <source>
        <dbReference type="ARBA" id="ARBA00022679"/>
    </source>
</evidence>
<accession>A0A4Z0Y997</accession>
<evidence type="ECO:0000313" key="5">
    <source>
        <dbReference type="Proteomes" id="UP000297714"/>
    </source>
</evidence>
<dbReference type="InterPro" id="IPR007184">
    <property type="entry name" value="Mannoside_phosphorylase"/>
</dbReference>
<dbReference type="PIRSF" id="PIRSF016202">
    <property type="entry name" value="PH1107"/>
    <property type="match status" value="1"/>
</dbReference>
<dbReference type="OrthoDB" id="9806956at2"/>
<protein>
    <submittedName>
        <fullName evidence="4">Beta-1,4-mannooligosaccharide phosphorylase</fullName>
        <ecNumber evidence="4">2.4.1.319</ecNumber>
    </submittedName>
</protein>
<dbReference type="GO" id="GO:0016757">
    <property type="term" value="F:glycosyltransferase activity"/>
    <property type="evidence" value="ECO:0007669"/>
    <property type="project" value="UniProtKB-KW"/>
</dbReference>
<dbReference type="RefSeq" id="WP_135660968.1">
    <property type="nucleotide sequence ID" value="NZ_SRMQ01000015.1"/>
</dbReference>
<reference evidence="4 5" key="1">
    <citation type="submission" date="2019-04" db="EMBL/GenBank/DDBJ databases">
        <authorList>
            <person name="Poehlein A."/>
            <person name="Bengelsdorf F.R."/>
            <person name="Duerre P."/>
            <person name="Daniel R."/>
        </authorList>
    </citation>
    <scope>NUCLEOTIDE SEQUENCE [LARGE SCALE GENOMIC DNA]</scope>
    <source>
        <strain evidence="4 5">BS-1</strain>
    </source>
</reference>
<evidence type="ECO:0000256" key="1">
    <source>
        <dbReference type="ARBA" id="ARBA00022676"/>
    </source>
</evidence>
<evidence type="ECO:0000256" key="3">
    <source>
        <dbReference type="ARBA" id="ARBA00024356"/>
    </source>
</evidence>
<evidence type="ECO:0000313" key="4">
    <source>
        <dbReference type="EMBL" id="TGJ75530.1"/>
    </source>
</evidence>
<dbReference type="Gene3D" id="2.115.10.20">
    <property type="entry name" value="Glycosyl hydrolase domain, family 43"/>
    <property type="match status" value="1"/>
</dbReference>
<dbReference type="PANTHER" id="PTHR34106:SF5">
    <property type="entry name" value="GLYCOSIDASE"/>
    <property type="match status" value="1"/>
</dbReference>
<comment type="caution">
    <text evidence="4">The sequence shown here is derived from an EMBL/GenBank/DDBJ whole genome shotgun (WGS) entry which is preliminary data.</text>
</comment>
<dbReference type="Pfam" id="PF04041">
    <property type="entry name" value="Glyco_hydro_130"/>
    <property type="match status" value="1"/>
</dbReference>
<dbReference type="PANTHER" id="PTHR34106">
    <property type="entry name" value="GLYCOSIDASE"/>
    <property type="match status" value="1"/>
</dbReference>
<keyword evidence="2 4" id="KW-0808">Transferase</keyword>
<organism evidence="4 5">
    <name type="scientific">Caproiciproducens galactitolivorans</name>
    <dbReference type="NCBI Taxonomy" id="642589"/>
    <lineage>
        <taxon>Bacteria</taxon>
        <taxon>Bacillati</taxon>
        <taxon>Bacillota</taxon>
        <taxon>Clostridia</taxon>
        <taxon>Eubacteriales</taxon>
        <taxon>Acutalibacteraceae</taxon>
        <taxon>Caproiciproducens</taxon>
    </lineage>
</organism>
<comment type="similarity">
    <text evidence="3">Belongs to the glycosyl hydrolase 130 family.</text>
</comment>
<dbReference type="EC" id="2.4.1.319" evidence="4"/>
<proteinExistence type="inferred from homology"/>
<gene>
    <name evidence="4" type="ORF">CAGA_23290</name>
</gene>
<dbReference type="EMBL" id="SRMQ01000015">
    <property type="protein sequence ID" value="TGJ75530.1"/>
    <property type="molecule type" value="Genomic_DNA"/>
</dbReference>
<dbReference type="AlphaFoldDB" id="A0A4Z0Y997"/>
<dbReference type="InterPro" id="IPR023296">
    <property type="entry name" value="Glyco_hydro_beta-prop_sf"/>
</dbReference>
<name>A0A4Z0Y997_9FIRM</name>
<dbReference type="CDD" id="cd18612">
    <property type="entry name" value="GH130_Lin0857-like"/>
    <property type="match status" value="1"/>
</dbReference>
<sequence length="353" mass="39819">MMRCVNNPLVTAKDVKSSRPDFRVEGIFNCGVCRYQDEILLVCRVSESAGFTDQKVNIPVMVPDGDRMTMDVIEVVKKEHPEWNFSDSRSITKETPSGRKIVYLTSFSHLRLARSKDGIRFTVDDAPMIPPAMKEESWGMEDPRVVKIEDTYYINYTAVSPLGPATALLSTKDFQQFKRHGIIFTPENKDVVIFPKKIGGSYYALNRPVSQEFGSPEMWISESPDLIHWGNHRHFCGVSGKSWENGRIGGGAVPFLTEKGWIEFYHAADSDNRYCIGAMLLDARHPEKILARTEKPVLQPETDYETSGFFGNAVFTCGCCQNGDTIMLYYGAADDKICRADITLEEIFHALNI</sequence>
<keyword evidence="5" id="KW-1185">Reference proteome</keyword>
<keyword evidence="1 4" id="KW-0328">Glycosyltransferase</keyword>
<dbReference type="Proteomes" id="UP000297714">
    <property type="component" value="Unassembled WGS sequence"/>
</dbReference>